<dbReference type="PROSITE" id="PS00584">
    <property type="entry name" value="PFKB_KINASES_2"/>
    <property type="match status" value="1"/>
</dbReference>
<dbReference type="CDD" id="cd01939">
    <property type="entry name" value="Ketohexokinase"/>
    <property type="match status" value="1"/>
</dbReference>
<evidence type="ECO:0000313" key="4">
    <source>
        <dbReference type="EnsemblMetazoa" id="GAUT012340-PA"/>
    </source>
</evidence>
<evidence type="ECO:0000256" key="2">
    <source>
        <dbReference type="ARBA" id="ARBA00022777"/>
    </source>
</evidence>
<dbReference type="PANTHER" id="PTHR42774:SF3">
    <property type="entry name" value="KETOHEXOKINASE"/>
    <property type="match status" value="1"/>
</dbReference>
<dbReference type="STRING" id="7395.A0A1A9UQR3"/>
<dbReference type="InterPro" id="IPR029056">
    <property type="entry name" value="Ribokinase-like"/>
</dbReference>
<dbReference type="SUPFAM" id="SSF53613">
    <property type="entry name" value="Ribokinase-like"/>
    <property type="match status" value="1"/>
</dbReference>
<dbReference type="PANTHER" id="PTHR42774">
    <property type="entry name" value="PHOSPHOTRANSFERASE SYSTEM TRANSPORT PROTEIN"/>
    <property type="match status" value="1"/>
</dbReference>
<dbReference type="Gene3D" id="3.40.1190.20">
    <property type="match status" value="1"/>
</dbReference>
<protein>
    <recommendedName>
        <fullName evidence="3">Carbohydrate kinase PfkB domain-containing protein</fullName>
    </recommendedName>
</protein>
<feature type="domain" description="Carbohydrate kinase PfkB" evidence="3">
    <location>
        <begin position="5"/>
        <end position="310"/>
    </location>
</feature>
<dbReference type="GO" id="GO:0004454">
    <property type="term" value="F:ketohexokinase activity"/>
    <property type="evidence" value="ECO:0007669"/>
    <property type="project" value="InterPro"/>
</dbReference>
<reference evidence="4" key="1">
    <citation type="submission" date="2020-05" db="UniProtKB">
        <authorList>
            <consortium name="EnsemblMetazoa"/>
        </authorList>
    </citation>
    <scope>IDENTIFICATION</scope>
    <source>
        <strain evidence="4">TTRI</strain>
    </source>
</reference>
<keyword evidence="1" id="KW-0808">Transferase</keyword>
<name>A0A1A9UQR3_GLOAU</name>
<dbReference type="GO" id="GO:0006000">
    <property type="term" value="P:fructose metabolic process"/>
    <property type="evidence" value="ECO:0007669"/>
    <property type="project" value="InterPro"/>
</dbReference>
<keyword evidence="2" id="KW-0418">Kinase</keyword>
<dbReference type="InterPro" id="IPR002173">
    <property type="entry name" value="Carboh/pur_kinase_PfkB_CS"/>
</dbReference>
<dbReference type="InterPro" id="IPR011611">
    <property type="entry name" value="PfkB_dom"/>
</dbReference>
<dbReference type="EnsemblMetazoa" id="GAUT012340-RA">
    <property type="protein sequence ID" value="GAUT012340-PA"/>
    <property type="gene ID" value="GAUT012340"/>
</dbReference>
<keyword evidence="5" id="KW-1185">Reference proteome</keyword>
<sequence>MTDRQRILCVGMCVLDIIHICEKYPSEDTDKRSLTGHWQRGGNASNVCTVLRQLGAECEFLGMLSTAAAFKFLQQDCTDRNIHIENCPMCEENPPFSTVILAENTGSRTIIHSNPGFPILKFQHFQNLKLSNYKWIHFEGRNVTETSRMIWEVRKYKKQARDRGEESITVSVELERLDMDLLALARIADIVILSKDMSEFLGWSTYYEAVYGMRQLLQDLQDTAKETDKKIEAIPSIVCPWGSEGCAYLRSDSSYGSFLAIPATAVVDSLGAGDTFVAGFIFAQCILNMDIRMSVDYANQVAGFKILHRGYDMIKKFQYRKT</sequence>
<dbReference type="Proteomes" id="UP000078200">
    <property type="component" value="Unassembled WGS sequence"/>
</dbReference>
<dbReference type="Pfam" id="PF00294">
    <property type="entry name" value="PfkB"/>
    <property type="match status" value="1"/>
</dbReference>
<dbReference type="AlphaFoldDB" id="A0A1A9UQR3"/>
<evidence type="ECO:0000313" key="5">
    <source>
        <dbReference type="Proteomes" id="UP000078200"/>
    </source>
</evidence>
<evidence type="ECO:0000256" key="1">
    <source>
        <dbReference type="ARBA" id="ARBA00022679"/>
    </source>
</evidence>
<proteinExistence type="predicted"/>
<dbReference type="InterPro" id="IPR052562">
    <property type="entry name" value="Ketohexokinase-related"/>
</dbReference>
<dbReference type="VEuPathDB" id="VectorBase:GAUT012340"/>
<organism evidence="4 5">
    <name type="scientific">Glossina austeni</name>
    <name type="common">Savannah tsetse fly</name>
    <dbReference type="NCBI Taxonomy" id="7395"/>
    <lineage>
        <taxon>Eukaryota</taxon>
        <taxon>Metazoa</taxon>
        <taxon>Ecdysozoa</taxon>
        <taxon>Arthropoda</taxon>
        <taxon>Hexapoda</taxon>
        <taxon>Insecta</taxon>
        <taxon>Pterygota</taxon>
        <taxon>Neoptera</taxon>
        <taxon>Endopterygota</taxon>
        <taxon>Diptera</taxon>
        <taxon>Brachycera</taxon>
        <taxon>Muscomorpha</taxon>
        <taxon>Hippoboscoidea</taxon>
        <taxon>Glossinidae</taxon>
        <taxon>Glossina</taxon>
    </lineage>
</organism>
<evidence type="ECO:0000259" key="3">
    <source>
        <dbReference type="Pfam" id="PF00294"/>
    </source>
</evidence>
<dbReference type="InterPro" id="IPR034093">
    <property type="entry name" value="KHK"/>
</dbReference>
<accession>A0A1A9UQR3</accession>